<keyword evidence="3" id="KW-1185">Reference proteome</keyword>
<feature type="compositionally biased region" description="Basic and acidic residues" evidence="1">
    <location>
        <begin position="51"/>
        <end position="61"/>
    </location>
</feature>
<dbReference type="Proteomes" id="UP000482960">
    <property type="component" value="Unassembled WGS sequence"/>
</dbReference>
<name>A0A6V8KXK4_9ACTN</name>
<dbReference type="RefSeq" id="WP_173074001.1">
    <property type="nucleotide sequence ID" value="NZ_BAABJB010000016.1"/>
</dbReference>
<gene>
    <name evidence="2" type="ORF">Prum_008030</name>
</gene>
<evidence type="ECO:0000313" key="3">
    <source>
        <dbReference type="Proteomes" id="UP000482960"/>
    </source>
</evidence>
<dbReference type="NCBIfam" id="NF045560">
    <property type="entry name" value="aroma_sacti_dom"/>
    <property type="match status" value="1"/>
</dbReference>
<sequence>MPQSIDRFAAAGIDLADLSADQHAVLSTLSADEVDTLVSIKRRFDNAGGDTEAHSETDPKPGHTGVIFW</sequence>
<evidence type="ECO:0000313" key="2">
    <source>
        <dbReference type="EMBL" id="GFJ87161.1"/>
    </source>
</evidence>
<evidence type="ECO:0000256" key="1">
    <source>
        <dbReference type="SAM" id="MobiDB-lite"/>
    </source>
</evidence>
<accession>A0A6V8KXK4</accession>
<reference evidence="2 3" key="1">
    <citation type="submission" date="2020-03" db="EMBL/GenBank/DDBJ databases">
        <title>Whole genome shotgun sequence of Phytohabitans rumicis NBRC 108638.</title>
        <authorList>
            <person name="Komaki H."/>
            <person name="Tamura T."/>
        </authorList>
    </citation>
    <scope>NUCLEOTIDE SEQUENCE [LARGE SCALE GENOMIC DNA]</scope>
    <source>
        <strain evidence="2 3">NBRC 108638</strain>
    </source>
</reference>
<reference evidence="2 3" key="2">
    <citation type="submission" date="2020-03" db="EMBL/GenBank/DDBJ databases">
        <authorList>
            <person name="Ichikawa N."/>
            <person name="Kimura A."/>
            <person name="Kitahashi Y."/>
            <person name="Uohara A."/>
        </authorList>
    </citation>
    <scope>NUCLEOTIDE SEQUENCE [LARGE SCALE GENOMIC DNA]</scope>
    <source>
        <strain evidence="2 3">NBRC 108638</strain>
    </source>
</reference>
<comment type="caution">
    <text evidence="2">The sequence shown here is derived from an EMBL/GenBank/DDBJ whole genome shotgun (WGS) entry which is preliminary data.</text>
</comment>
<dbReference type="AlphaFoldDB" id="A0A6V8KXK4"/>
<dbReference type="EMBL" id="BLPG01000001">
    <property type="protein sequence ID" value="GFJ87161.1"/>
    <property type="molecule type" value="Genomic_DNA"/>
</dbReference>
<dbReference type="InterPro" id="IPR054632">
    <property type="entry name" value="Aroma_sacti_dom"/>
</dbReference>
<feature type="region of interest" description="Disordered" evidence="1">
    <location>
        <begin position="46"/>
        <end position="69"/>
    </location>
</feature>
<organism evidence="2 3">
    <name type="scientific">Phytohabitans rumicis</name>
    <dbReference type="NCBI Taxonomy" id="1076125"/>
    <lineage>
        <taxon>Bacteria</taxon>
        <taxon>Bacillati</taxon>
        <taxon>Actinomycetota</taxon>
        <taxon>Actinomycetes</taxon>
        <taxon>Micromonosporales</taxon>
        <taxon>Micromonosporaceae</taxon>
    </lineage>
</organism>
<protein>
    <submittedName>
        <fullName evidence="2">Uncharacterized protein</fullName>
    </submittedName>
</protein>
<proteinExistence type="predicted"/>